<comment type="caution">
    <text evidence="2">The sequence shown here is derived from an EMBL/GenBank/DDBJ whole genome shotgun (WGS) entry which is preliminary data.</text>
</comment>
<dbReference type="AlphaFoldDB" id="A0A242NI38"/>
<dbReference type="Gene3D" id="1.10.357.10">
    <property type="entry name" value="Tetracycline Repressor, domain 2"/>
    <property type="match status" value="1"/>
</dbReference>
<dbReference type="EMBL" id="NARP01000013">
    <property type="protein sequence ID" value="OTP99833.1"/>
    <property type="molecule type" value="Genomic_DNA"/>
</dbReference>
<evidence type="ECO:0008006" key="6">
    <source>
        <dbReference type="Google" id="ProtNLM"/>
    </source>
</evidence>
<keyword evidence="4" id="KW-1185">Reference proteome</keyword>
<organism evidence="2 5">
    <name type="scientific">Gilliamella apicola</name>
    <dbReference type="NCBI Taxonomy" id="1196095"/>
    <lineage>
        <taxon>Bacteria</taxon>
        <taxon>Pseudomonadati</taxon>
        <taxon>Pseudomonadota</taxon>
        <taxon>Gammaproteobacteria</taxon>
        <taxon>Orbales</taxon>
        <taxon>Orbaceae</taxon>
        <taxon>Gilliamella</taxon>
    </lineage>
</organism>
<accession>A0A242NI38</accession>
<keyword evidence="1" id="KW-1133">Transmembrane helix</keyword>
<proteinExistence type="predicted"/>
<evidence type="ECO:0000313" key="3">
    <source>
        <dbReference type="EMBL" id="OTQ07936.1"/>
    </source>
</evidence>
<dbReference type="EMBL" id="NART01000127">
    <property type="protein sequence ID" value="OTQ07936.1"/>
    <property type="molecule type" value="Genomic_DNA"/>
</dbReference>
<protein>
    <recommendedName>
        <fullName evidence="6">BetI-type transcriptional repressor C-terminal domain-containing protein</fullName>
    </recommendedName>
</protein>
<keyword evidence="1" id="KW-0472">Membrane</keyword>
<dbReference type="Proteomes" id="UP000194977">
    <property type="component" value="Unassembled WGS sequence"/>
</dbReference>
<reference evidence="4 5" key="1">
    <citation type="submission" date="2017-03" db="EMBL/GenBank/DDBJ databases">
        <title>Comparative genomics of honeybee gut symbionts reveal geographically distinct and subgroup specific antibiotic resistance.</title>
        <authorList>
            <person name="Ludvigsen J."/>
            <person name="Porcellato D."/>
            <person name="Labee-Lund T.M."/>
            <person name="Amdam G.V."/>
            <person name="Rudi K."/>
        </authorList>
    </citation>
    <scope>NUCLEOTIDE SEQUENCE [LARGE SCALE GENOMIC DNA]</scope>
    <source>
        <strain evidence="2 5">A-7-12</strain>
        <strain evidence="3 4">A-9-12</strain>
    </source>
</reference>
<evidence type="ECO:0000313" key="2">
    <source>
        <dbReference type="EMBL" id="OTP99833.1"/>
    </source>
</evidence>
<feature type="transmembrane region" description="Helical" evidence="1">
    <location>
        <begin position="17"/>
        <end position="37"/>
    </location>
</feature>
<sequence length="161" mass="18611">MRTLADELGIRLSNLQYYFPTLDTLYSAIVTNILLLVEDKLDQAMTNSDETLKILIDIVCSELDNVYNCQLMWEIWALSERTPEARNAIDLFYQHYIEKISHIIKLQNPTLNSNTIQRRALIIVSLLEGIWVVMGKNQKDVELDTIKIDLMTTINLIINNP</sequence>
<keyword evidence="1" id="KW-0812">Transmembrane</keyword>
<evidence type="ECO:0000256" key="1">
    <source>
        <dbReference type="SAM" id="Phobius"/>
    </source>
</evidence>
<evidence type="ECO:0000313" key="5">
    <source>
        <dbReference type="Proteomes" id="UP000194977"/>
    </source>
</evidence>
<gene>
    <name evidence="3" type="ORF">B6C91_13845</name>
    <name evidence="2" type="ORF">B6D08_06205</name>
</gene>
<name>A0A242NI38_9GAMM</name>
<evidence type="ECO:0000313" key="4">
    <source>
        <dbReference type="Proteomes" id="UP000194800"/>
    </source>
</evidence>
<dbReference type="Proteomes" id="UP000194800">
    <property type="component" value="Unassembled WGS sequence"/>
</dbReference>